<keyword evidence="12" id="KW-0460">Magnesium</keyword>
<dbReference type="NCBIfam" id="TIGR01513">
    <property type="entry name" value="NAPRTase_put"/>
    <property type="match status" value="1"/>
</dbReference>
<evidence type="ECO:0000256" key="4">
    <source>
        <dbReference type="ARBA" id="ARBA00010897"/>
    </source>
</evidence>
<comment type="cofactor">
    <cofactor evidence="2">
        <name>Mg(2+)</name>
        <dbReference type="ChEBI" id="CHEBI:18420"/>
    </cofactor>
</comment>
<proteinExistence type="inferred from homology"/>
<dbReference type="SUPFAM" id="SSF54675">
    <property type="entry name" value="Nicotinate/Quinolinate PRTase N-terminal domain-like"/>
    <property type="match status" value="1"/>
</dbReference>
<keyword evidence="7" id="KW-0597">Phosphoprotein</keyword>
<evidence type="ECO:0000256" key="16">
    <source>
        <dbReference type="RuleBase" id="RU365100"/>
    </source>
</evidence>
<dbReference type="Pfam" id="PF17956">
    <property type="entry name" value="NAPRTase_C"/>
    <property type="match status" value="1"/>
</dbReference>
<evidence type="ECO:0000256" key="13">
    <source>
        <dbReference type="ARBA" id="ARBA00023211"/>
    </source>
</evidence>
<evidence type="ECO:0000256" key="3">
    <source>
        <dbReference type="ARBA" id="ARBA00004952"/>
    </source>
</evidence>
<reference evidence="20" key="1">
    <citation type="submission" date="2022-11" db="UniProtKB">
        <authorList>
            <consortium name="WormBaseParasite"/>
        </authorList>
    </citation>
    <scope>IDENTIFICATION</scope>
</reference>
<dbReference type="Proteomes" id="UP000887565">
    <property type="component" value="Unplaced"/>
</dbReference>
<dbReference type="GO" id="GO:0004516">
    <property type="term" value="F:nicotinate phosphoribosyltransferase activity"/>
    <property type="evidence" value="ECO:0007669"/>
    <property type="project" value="UniProtKB-UniRule"/>
</dbReference>
<accession>A0A915KQG4</accession>
<keyword evidence="13" id="KW-0464">Manganese</keyword>
<organism evidence="19 20">
    <name type="scientific">Romanomermis culicivorax</name>
    <name type="common">Nematode worm</name>
    <dbReference type="NCBI Taxonomy" id="13658"/>
    <lineage>
        <taxon>Eukaryota</taxon>
        <taxon>Metazoa</taxon>
        <taxon>Ecdysozoa</taxon>
        <taxon>Nematoda</taxon>
        <taxon>Enoplea</taxon>
        <taxon>Dorylaimia</taxon>
        <taxon>Mermithida</taxon>
        <taxon>Mermithoidea</taxon>
        <taxon>Mermithidae</taxon>
        <taxon>Romanomermis</taxon>
    </lineage>
</organism>
<dbReference type="Gene3D" id="3.20.140.10">
    <property type="entry name" value="nicotinate phosphoribosyltransferase"/>
    <property type="match status" value="2"/>
</dbReference>
<keyword evidence="9 16" id="KW-0662">Pyridine nucleotide biosynthesis</keyword>
<dbReference type="FunFam" id="3.20.20.70:FF:000155">
    <property type="entry name" value="Nicotinate phosphoribosyltransferase"/>
    <property type="match status" value="1"/>
</dbReference>
<comment type="catalytic activity">
    <reaction evidence="15 16">
        <text>5-phospho-alpha-D-ribose 1-diphosphate + nicotinate + ATP + H2O = nicotinate beta-D-ribonucleotide + ADP + phosphate + diphosphate</text>
        <dbReference type="Rhea" id="RHEA:36163"/>
        <dbReference type="ChEBI" id="CHEBI:15377"/>
        <dbReference type="ChEBI" id="CHEBI:30616"/>
        <dbReference type="ChEBI" id="CHEBI:32544"/>
        <dbReference type="ChEBI" id="CHEBI:33019"/>
        <dbReference type="ChEBI" id="CHEBI:43474"/>
        <dbReference type="ChEBI" id="CHEBI:57502"/>
        <dbReference type="ChEBI" id="CHEBI:58017"/>
        <dbReference type="ChEBI" id="CHEBI:456216"/>
        <dbReference type="EC" id="6.3.4.21"/>
    </reaction>
</comment>
<dbReference type="SUPFAM" id="SSF51690">
    <property type="entry name" value="Nicotinate/Quinolinate PRTase C-terminal domain-like"/>
    <property type="match status" value="1"/>
</dbReference>
<evidence type="ECO:0000256" key="8">
    <source>
        <dbReference type="ARBA" id="ARBA00022598"/>
    </source>
</evidence>
<feature type="domain" description="Nicotinate phosphoribosyltransferase C-terminal" evidence="18">
    <location>
        <begin position="387"/>
        <end position="496"/>
    </location>
</feature>
<comment type="cofactor">
    <cofactor evidence="1">
        <name>Mn(2+)</name>
        <dbReference type="ChEBI" id="CHEBI:29035"/>
    </cofactor>
</comment>
<dbReference type="PANTHER" id="PTHR11098">
    <property type="entry name" value="NICOTINATE PHOSPHORIBOSYLTRANSFERASE"/>
    <property type="match status" value="1"/>
</dbReference>
<sequence>MKQVESNNFTEIFYDDTEISHQNSVPDESIDIEYLKTILPGDTRADFFDYLSKADCKNVKIWAIPEGTVVFPRVPLIVVEGPLAICQLLETTLLNLVNYASLIATNAARCRLAAGASKELLEFGLRRAQGPNGGLSASKYAFVGGSSESYFVEGFDGTSNVIAGKLFAIPVRGTHAHSYVSSFQAKDLCIAKPLVNSSDERNVANLTDLAIDFRRILVEKDIFHSVILDEVNDGELAAFISYAQCFPNGFLALVDSYDVLRSGIVNFCACVLALDSLDYKAKGVRIDSGDLAYLSREIRRIFIAISEKFNIPYVSKLKILASNDLNEDTIYSLNEQGHEIDCFAVGTHLVTCQKQPALGCVYKLVELNNTARIKLSEDIDKVVLPGRKRCYRLYGKDGRIINDLLALENEISPVEGTPILCRHPFLDAKRAYVVPKSVKLLHQLYWNGESTEESSEFLIDKKQRVEDSLKELRSDIKRPLNPTPYKISVTESLHKFFHQLWQENAPIGRLE</sequence>
<feature type="domain" description="Nicotinate phosphoribosyltransferase N-terminal" evidence="17">
    <location>
        <begin position="31"/>
        <end position="98"/>
    </location>
</feature>
<evidence type="ECO:0000256" key="12">
    <source>
        <dbReference type="ARBA" id="ARBA00022842"/>
    </source>
</evidence>
<dbReference type="InterPro" id="IPR007229">
    <property type="entry name" value="Nic_PRibTrfase-Fam"/>
</dbReference>
<dbReference type="WBParaSite" id="nRc.2.0.1.t40991-RA">
    <property type="protein sequence ID" value="nRc.2.0.1.t40991-RA"/>
    <property type="gene ID" value="nRc.2.0.1.g40991"/>
</dbReference>
<comment type="similarity">
    <text evidence="4 16">Belongs to the NAPRTase family.</text>
</comment>
<dbReference type="Pfam" id="PF17767">
    <property type="entry name" value="NAPRTase_N"/>
    <property type="match status" value="1"/>
</dbReference>
<dbReference type="OMA" id="PIMEFGA"/>
<dbReference type="InterPro" id="IPR006405">
    <property type="entry name" value="Nic_PRibTrfase_pncB"/>
</dbReference>
<evidence type="ECO:0000259" key="17">
    <source>
        <dbReference type="Pfam" id="PF17767"/>
    </source>
</evidence>
<dbReference type="PIRSF" id="PIRSF000484">
    <property type="entry name" value="NAPRT"/>
    <property type="match status" value="1"/>
</dbReference>
<dbReference type="PANTHER" id="PTHR11098:SF1">
    <property type="entry name" value="NICOTINATE PHOSPHORIBOSYLTRANSFERASE"/>
    <property type="match status" value="1"/>
</dbReference>
<dbReference type="InterPro" id="IPR041619">
    <property type="entry name" value="NAPRTase_C"/>
</dbReference>
<evidence type="ECO:0000256" key="14">
    <source>
        <dbReference type="ARBA" id="ARBA00023426"/>
    </source>
</evidence>
<comment type="pathway">
    <text evidence="3 16">Cofactor biosynthesis; NAD(+) biosynthesis; nicotinate D-ribonucleotide from nicotinate: step 1/1.</text>
</comment>
<keyword evidence="8 16" id="KW-0436">Ligase</keyword>
<comment type="PTM">
    <text evidence="16">Transiently phosphorylated on a His residue during the reaction cycle. Phosphorylation strongly increases the affinity for substrates and increases the rate of nicotinate D-ribonucleotide production. Dephosphorylation regenerates the low-affinity form of the enzyme, leading to product release.</text>
</comment>
<evidence type="ECO:0000259" key="18">
    <source>
        <dbReference type="Pfam" id="PF17956"/>
    </source>
</evidence>
<evidence type="ECO:0000256" key="6">
    <source>
        <dbReference type="ARBA" id="ARBA00021569"/>
    </source>
</evidence>
<evidence type="ECO:0000256" key="11">
    <source>
        <dbReference type="ARBA" id="ARBA00022723"/>
    </source>
</evidence>
<evidence type="ECO:0000256" key="2">
    <source>
        <dbReference type="ARBA" id="ARBA00001946"/>
    </source>
</evidence>
<evidence type="ECO:0000256" key="1">
    <source>
        <dbReference type="ARBA" id="ARBA00001936"/>
    </source>
</evidence>
<dbReference type="GO" id="GO:0005829">
    <property type="term" value="C:cytosol"/>
    <property type="evidence" value="ECO:0007669"/>
    <property type="project" value="TreeGrafter"/>
</dbReference>
<evidence type="ECO:0000256" key="7">
    <source>
        <dbReference type="ARBA" id="ARBA00022553"/>
    </source>
</evidence>
<dbReference type="GO" id="GO:0016740">
    <property type="term" value="F:transferase activity"/>
    <property type="evidence" value="ECO:0007669"/>
    <property type="project" value="UniProtKB-KW"/>
</dbReference>
<evidence type="ECO:0000256" key="9">
    <source>
        <dbReference type="ARBA" id="ARBA00022642"/>
    </source>
</evidence>
<dbReference type="GO" id="GO:0034355">
    <property type="term" value="P:NAD+ biosynthetic process via the salvage pathway"/>
    <property type="evidence" value="ECO:0007669"/>
    <property type="project" value="TreeGrafter"/>
</dbReference>
<dbReference type="AlphaFoldDB" id="A0A915KQG4"/>
<evidence type="ECO:0000256" key="10">
    <source>
        <dbReference type="ARBA" id="ARBA00022679"/>
    </source>
</evidence>
<name>A0A915KQG4_ROMCU</name>
<dbReference type="FunFam" id="3.20.140.10:FF:000006">
    <property type="entry name" value="Nicotinate phosphoribosyltransferase"/>
    <property type="match status" value="1"/>
</dbReference>
<keyword evidence="10 16" id="KW-0808">Transferase</keyword>
<comment type="function">
    <text evidence="14">Catalyzes the first step in the biosynthesis of NAD from nicotinic acid, the ATP-dependent synthesis of beta-nicotinate D-ribonucleotide from nicotinate and 5-phospho-D-ribose 1-phosphate. Helps prevent cellular oxidative stress via its role in NAD biosynthesis.</text>
</comment>
<dbReference type="InterPro" id="IPR040727">
    <property type="entry name" value="NAPRTase_N"/>
</dbReference>
<dbReference type="InterPro" id="IPR013785">
    <property type="entry name" value="Aldolase_TIM"/>
</dbReference>
<keyword evidence="19" id="KW-1185">Reference proteome</keyword>
<dbReference type="Gene3D" id="3.20.20.70">
    <property type="entry name" value="Aldolase class I"/>
    <property type="match status" value="1"/>
</dbReference>
<dbReference type="InterPro" id="IPR036068">
    <property type="entry name" value="Nicotinate_pribotase-like_C"/>
</dbReference>
<evidence type="ECO:0000313" key="20">
    <source>
        <dbReference type="WBParaSite" id="nRc.2.0.1.t40991-RA"/>
    </source>
</evidence>
<keyword evidence="11" id="KW-0479">Metal-binding</keyword>
<evidence type="ECO:0000256" key="5">
    <source>
        <dbReference type="ARBA" id="ARBA00013236"/>
    </source>
</evidence>
<evidence type="ECO:0000256" key="15">
    <source>
        <dbReference type="ARBA" id="ARBA00048668"/>
    </source>
</evidence>
<protein>
    <recommendedName>
        <fullName evidence="6 16">Nicotinate phosphoribosyltransferase</fullName>
        <ecNumber evidence="5 16">6.3.4.21</ecNumber>
    </recommendedName>
</protein>
<evidence type="ECO:0000313" key="19">
    <source>
        <dbReference type="Proteomes" id="UP000887565"/>
    </source>
</evidence>
<dbReference type="GO" id="GO:0046872">
    <property type="term" value="F:metal ion binding"/>
    <property type="evidence" value="ECO:0007669"/>
    <property type="project" value="UniProtKB-KW"/>
</dbReference>
<dbReference type="EC" id="6.3.4.21" evidence="5 16"/>